<dbReference type="GO" id="GO:0044877">
    <property type="term" value="F:protein-containing complex binding"/>
    <property type="evidence" value="ECO:0007669"/>
    <property type="project" value="TreeGrafter"/>
</dbReference>
<dbReference type="InterPro" id="IPR016040">
    <property type="entry name" value="NAD(P)-bd_dom"/>
</dbReference>
<evidence type="ECO:0000313" key="2">
    <source>
        <dbReference type="EMBL" id="GIM97188.1"/>
    </source>
</evidence>
<dbReference type="PANTHER" id="PTHR12126:SF11">
    <property type="entry name" value="NADH DEHYDROGENASE [UBIQUINONE] 1 ALPHA SUBCOMPLEX SUBUNIT 9, MITOCHONDRIAL"/>
    <property type="match status" value="1"/>
</dbReference>
<proteinExistence type="predicted"/>
<feature type="domain" description="NAD(P)-binding" evidence="1">
    <location>
        <begin position="11"/>
        <end position="138"/>
    </location>
</feature>
<sequence>MSEKNTVLVTGASGTLGSAVVPQLEKQGYAVRPMTRSARSGWVTADLRTGEGLDEAVRGVDVIVHLASSPGRPRTTDVEGTRRLMAAAGKAGVGHVLYVSIVGIDRVSYPYYRAKLDTEQVVKGGGVPYTIVRATQFHQFAEMLLSALSKPGPVIIDPDWRVQPVAIEDLAEEIAGLVGRPATSATTEYGGPEVLTFDDLARSWLAARGRKRPIWRLGIPGKLSRAIRAGALTTAATPTGSRTWRDYLAAKY</sequence>
<protein>
    <submittedName>
        <fullName evidence="2">Epimerase</fullName>
    </submittedName>
</protein>
<keyword evidence="3" id="KW-1185">Reference proteome</keyword>
<reference evidence="2 3" key="1">
    <citation type="submission" date="2021-03" db="EMBL/GenBank/DDBJ databases">
        <title>Whole genome shotgun sequence of Actinoplanes toevensis NBRC 105298.</title>
        <authorList>
            <person name="Komaki H."/>
            <person name="Tamura T."/>
        </authorList>
    </citation>
    <scope>NUCLEOTIDE SEQUENCE [LARGE SCALE GENOMIC DNA]</scope>
    <source>
        <strain evidence="2 3">NBRC 105298</strain>
    </source>
</reference>
<comment type="caution">
    <text evidence="2">The sequence shown here is derived from an EMBL/GenBank/DDBJ whole genome shotgun (WGS) entry which is preliminary data.</text>
</comment>
<organism evidence="2 3">
    <name type="scientific">Paractinoplanes toevensis</name>
    <dbReference type="NCBI Taxonomy" id="571911"/>
    <lineage>
        <taxon>Bacteria</taxon>
        <taxon>Bacillati</taxon>
        <taxon>Actinomycetota</taxon>
        <taxon>Actinomycetes</taxon>
        <taxon>Micromonosporales</taxon>
        <taxon>Micromonosporaceae</taxon>
        <taxon>Paractinoplanes</taxon>
    </lineage>
</organism>
<dbReference type="SUPFAM" id="SSF51735">
    <property type="entry name" value="NAD(P)-binding Rossmann-fold domains"/>
    <property type="match status" value="1"/>
</dbReference>
<name>A0A919WBL5_9ACTN</name>
<accession>A0A919WBL5</accession>
<evidence type="ECO:0000259" key="1">
    <source>
        <dbReference type="Pfam" id="PF13460"/>
    </source>
</evidence>
<dbReference type="InterPro" id="IPR051207">
    <property type="entry name" value="ComplexI_NDUFA9_subunit"/>
</dbReference>
<dbReference type="PANTHER" id="PTHR12126">
    <property type="entry name" value="NADH-UBIQUINONE OXIDOREDUCTASE 39 KDA SUBUNIT-RELATED"/>
    <property type="match status" value="1"/>
</dbReference>
<dbReference type="InterPro" id="IPR036291">
    <property type="entry name" value="NAD(P)-bd_dom_sf"/>
</dbReference>
<dbReference type="AlphaFoldDB" id="A0A919WBL5"/>
<dbReference type="EMBL" id="BOQN01000137">
    <property type="protein sequence ID" value="GIM97188.1"/>
    <property type="molecule type" value="Genomic_DNA"/>
</dbReference>
<dbReference type="RefSeq" id="WP_213012836.1">
    <property type="nucleotide sequence ID" value="NZ_BOQN01000137.1"/>
</dbReference>
<gene>
    <name evidence="2" type="ORF">Ato02nite_089810</name>
</gene>
<evidence type="ECO:0000313" key="3">
    <source>
        <dbReference type="Proteomes" id="UP000677082"/>
    </source>
</evidence>
<dbReference type="Pfam" id="PF13460">
    <property type="entry name" value="NAD_binding_10"/>
    <property type="match status" value="1"/>
</dbReference>
<dbReference type="Proteomes" id="UP000677082">
    <property type="component" value="Unassembled WGS sequence"/>
</dbReference>
<dbReference type="Gene3D" id="3.40.50.720">
    <property type="entry name" value="NAD(P)-binding Rossmann-like Domain"/>
    <property type="match status" value="1"/>
</dbReference>